<feature type="compositionally biased region" description="Polar residues" evidence="11">
    <location>
        <begin position="578"/>
        <end position="588"/>
    </location>
</feature>
<dbReference type="AlphaFoldDB" id="A0A0C3PTB0"/>
<keyword evidence="4" id="KW-0963">Cytoplasm</keyword>
<dbReference type="PANTHER" id="PTHR12688">
    <property type="entry name" value="DYNEIN LIGHT INTERMEDIATE CHAIN"/>
    <property type="match status" value="1"/>
</dbReference>
<reference evidence="13" key="2">
    <citation type="submission" date="2015-01" db="EMBL/GenBank/DDBJ databases">
        <title>Evolutionary Origins and Diversification of the Mycorrhizal Mutualists.</title>
        <authorList>
            <consortium name="DOE Joint Genome Institute"/>
            <consortium name="Mycorrhizal Genomics Consortium"/>
            <person name="Kohler A."/>
            <person name="Kuo A."/>
            <person name="Nagy L.G."/>
            <person name="Floudas D."/>
            <person name="Copeland A."/>
            <person name="Barry K.W."/>
            <person name="Cichocki N."/>
            <person name="Veneault-Fourrey C."/>
            <person name="LaButti K."/>
            <person name="Lindquist E.A."/>
            <person name="Lipzen A."/>
            <person name="Lundell T."/>
            <person name="Morin E."/>
            <person name="Murat C."/>
            <person name="Riley R."/>
            <person name="Ohm R."/>
            <person name="Sun H."/>
            <person name="Tunlid A."/>
            <person name="Henrissat B."/>
            <person name="Grigoriev I.V."/>
            <person name="Hibbett D.S."/>
            <person name="Martin F."/>
        </authorList>
    </citation>
    <scope>NUCLEOTIDE SEQUENCE [LARGE SCALE GENOMIC DNA]</scope>
    <source>
        <strain evidence="13">Marx 270</strain>
    </source>
</reference>
<dbReference type="STRING" id="870435.A0A0C3PTB0"/>
<dbReference type="Gene3D" id="3.40.50.300">
    <property type="entry name" value="P-loop containing nucleotide triphosphate hydrolases"/>
    <property type="match status" value="1"/>
</dbReference>
<feature type="compositionally biased region" description="Low complexity" evidence="11">
    <location>
        <begin position="561"/>
        <end position="577"/>
    </location>
</feature>
<evidence type="ECO:0000256" key="9">
    <source>
        <dbReference type="ARBA" id="ARBA00023175"/>
    </source>
</evidence>
<dbReference type="InParanoid" id="A0A0C3PTB0"/>
<keyword evidence="13" id="KW-1185">Reference proteome</keyword>
<keyword evidence="8" id="KW-0243">Dynein</keyword>
<dbReference type="GO" id="GO:0045504">
    <property type="term" value="F:dynein heavy chain binding"/>
    <property type="evidence" value="ECO:0007669"/>
    <property type="project" value="TreeGrafter"/>
</dbReference>
<organism evidence="12 13">
    <name type="scientific">Pisolithus tinctorius Marx 270</name>
    <dbReference type="NCBI Taxonomy" id="870435"/>
    <lineage>
        <taxon>Eukaryota</taxon>
        <taxon>Fungi</taxon>
        <taxon>Dikarya</taxon>
        <taxon>Basidiomycota</taxon>
        <taxon>Agaricomycotina</taxon>
        <taxon>Agaricomycetes</taxon>
        <taxon>Agaricomycetidae</taxon>
        <taxon>Boletales</taxon>
        <taxon>Sclerodermatineae</taxon>
        <taxon>Pisolithaceae</taxon>
        <taxon>Pisolithus</taxon>
    </lineage>
</organism>
<sequence length="588" mass="62952">MEESRSSTPEAPPQDLWSSILDSVSSTRSTPSKQVLILGQPSTGKSLLASTLLQKPVADDSTEESRTDFALGYDWADVKDGDEDTLARLSVYTVPSDAKAYSALLPHFLPPKNVLPHTAVMIVLDWTRPWTFVEELETWLKWVEQWAKGDGSREVEIVREENRERLQVHLQHYTEPSADTLPATSNLTSSAVLPLGPGTFTHNSAGVPIVVVCSKADLIDEGSNLIGPGTSGMGGMVKGKGGEWEERTDSIMQVLRTICLKCERIVVVSFLSEPLPIRFLDGAALFYTTPQPSTLQVIRQYTLHLLFIPPAPSPGVSAGMEAPASIRNPFVFHHKPNTLDRDRIVVPAGWDSWGKIGVLREGFEAKSWGEAWDTDIEASEGESEEASGAKRMGKGKSNCYESVTIPKPAIQPPPLPPFNAPMAEQAFLAKHYDENAKKPDRDPRGAFRNPVESATAGIVGPMGSSSFSLPNVERALSEMEASMGGSSALSASVNGDSARKLSRGTRPTSGLSVGAPGASTVGRTSTSPTLGTSTNATGGQTQHEVLQNFFQSLLSSKDRAGQSAAASRTAATQSPRTNGNASGPDDTS</sequence>
<dbReference type="InterPro" id="IPR022780">
    <property type="entry name" value="Dynein_light_int_chain"/>
</dbReference>
<dbReference type="InterPro" id="IPR027417">
    <property type="entry name" value="P-loop_NTPase"/>
</dbReference>
<feature type="region of interest" description="Disordered" evidence="11">
    <location>
        <begin position="556"/>
        <end position="588"/>
    </location>
</feature>
<evidence type="ECO:0000256" key="3">
    <source>
        <dbReference type="ARBA" id="ARBA00022448"/>
    </source>
</evidence>
<dbReference type="Pfam" id="PF05783">
    <property type="entry name" value="DLIC"/>
    <property type="match status" value="2"/>
</dbReference>
<gene>
    <name evidence="12" type="ORF">M404DRAFT_19249</name>
</gene>
<evidence type="ECO:0000256" key="7">
    <source>
        <dbReference type="ARBA" id="ARBA00022840"/>
    </source>
</evidence>
<evidence type="ECO:0000256" key="8">
    <source>
        <dbReference type="ARBA" id="ARBA00023017"/>
    </source>
</evidence>
<name>A0A0C3PTB0_PISTI</name>
<evidence type="ECO:0000256" key="5">
    <source>
        <dbReference type="ARBA" id="ARBA00022701"/>
    </source>
</evidence>
<evidence type="ECO:0000256" key="11">
    <source>
        <dbReference type="SAM" id="MobiDB-lite"/>
    </source>
</evidence>
<keyword evidence="5" id="KW-0493">Microtubule</keyword>
<dbReference type="GO" id="GO:0035974">
    <property type="term" value="C:meiotic spindle pole body"/>
    <property type="evidence" value="ECO:0007669"/>
    <property type="project" value="TreeGrafter"/>
</dbReference>
<feature type="region of interest" description="Disordered" evidence="11">
    <location>
        <begin position="1"/>
        <end position="32"/>
    </location>
</feature>
<feature type="region of interest" description="Disordered" evidence="11">
    <location>
        <begin position="486"/>
        <end position="544"/>
    </location>
</feature>
<keyword evidence="3" id="KW-0813">Transport</keyword>
<feature type="compositionally biased region" description="Polar residues" evidence="11">
    <location>
        <begin position="521"/>
        <end position="544"/>
    </location>
</feature>
<reference evidence="12 13" key="1">
    <citation type="submission" date="2014-04" db="EMBL/GenBank/DDBJ databases">
        <authorList>
            <consortium name="DOE Joint Genome Institute"/>
            <person name="Kuo A."/>
            <person name="Kohler A."/>
            <person name="Costa M.D."/>
            <person name="Nagy L.G."/>
            <person name="Floudas D."/>
            <person name="Copeland A."/>
            <person name="Barry K.W."/>
            <person name="Cichocki N."/>
            <person name="Veneault-Fourrey C."/>
            <person name="LaButti K."/>
            <person name="Lindquist E.A."/>
            <person name="Lipzen A."/>
            <person name="Lundell T."/>
            <person name="Morin E."/>
            <person name="Murat C."/>
            <person name="Sun H."/>
            <person name="Tunlid A."/>
            <person name="Henrissat B."/>
            <person name="Grigoriev I.V."/>
            <person name="Hibbett D.S."/>
            <person name="Martin F."/>
            <person name="Nordberg H.P."/>
            <person name="Cantor M.N."/>
            <person name="Hua S.X."/>
        </authorList>
    </citation>
    <scope>NUCLEOTIDE SEQUENCE [LARGE SCALE GENOMIC DNA]</scope>
    <source>
        <strain evidence="12 13">Marx 270</strain>
    </source>
</reference>
<evidence type="ECO:0008006" key="14">
    <source>
        <dbReference type="Google" id="ProtNLM"/>
    </source>
</evidence>
<proteinExistence type="inferred from homology"/>
<comment type="similarity">
    <text evidence="2">Belongs to the dynein light intermediate chain family.</text>
</comment>
<dbReference type="Proteomes" id="UP000054217">
    <property type="component" value="Unassembled WGS sequence"/>
</dbReference>
<accession>A0A0C3PTB0</accession>
<evidence type="ECO:0000256" key="10">
    <source>
        <dbReference type="ARBA" id="ARBA00023212"/>
    </source>
</evidence>
<evidence type="ECO:0000313" key="13">
    <source>
        <dbReference type="Proteomes" id="UP000054217"/>
    </source>
</evidence>
<dbReference type="SUPFAM" id="SSF52540">
    <property type="entry name" value="P-loop containing nucleoside triphosphate hydrolases"/>
    <property type="match status" value="1"/>
</dbReference>
<dbReference type="EMBL" id="KN831947">
    <property type="protein sequence ID" value="KIO12426.1"/>
    <property type="molecule type" value="Genomic_DNA"/>
</dbReference>
<evidence type="ECO:0000256" key="4">
    <source>
        <dbReference type="ARBA" id="ARBA00022490"/>
    </source>
</evidence>
<keyword evidence="10" id="KW-0206">Cytoskeleton</keyword>
<dbReference type="GO" id="GO:0005868">
    <property type="term" value="C:cytoplasmic dynein complex"/>
    <property type="evidence" value="ECO:0007669"/>
    <property type="project" value="InterPro"/>
</dbReference>
<feature type="region of interest" description="Disordered" evidence="11">
    <location>
        <begin position="377"/>
        <end position="396"/>
    </location>
</feature>
<evidence type="ECO:0000256" key="2">
    <source>
        <dbReference type="ARBA" id="ARBA00006831"/>
    </source>
</evidence>
<keyword evidence="6" id="KW-0547">Nucleotide-binding</keyword>
<evidence type="ECO:0000313" key="12">
    <source>
        <dbReference type="EMBL" id="KIO12426.1"/>
    </source>
</evidence>
<evidence type="ECO:0000256" key="6">
    <source>
        <dbReference type="ARBA" id="ARBA00022741"/>
    </source>
</evidence>
<dbReference type="GO" id="GO:0005874">
    <property type="term" value="C:microtubule"/>
    <property type="evidence" value="ECO:0007669"/>
    <property type="project" value="UniProtKB-KW"/>
</dbReference>
<dbReference type="GO" id="GO:0000226">
    <property type="term" value="P:microtubule cytoskeleton organization"/>
    <property type="evidence" value="ECO:0007669"/>
    <property type="project" value="TreeGrafter"/>
</dbReference>
<keyword evidence="9" id="KW-0505">Motor protein</keyword>
<keyword evidence="7" id="KW-0067">ATP-binding</keyword>
<dbReference type="OrthoDB" id="27603at2759"/>
<dbReference type="PANTHER" id="PTHR12688:SF0">
    <property type="entry name" value="DYNEIN LIGHT INTERMEDIATE CHAIN"/>
    <property type="match status" value="1"/>
</dbReference>
<dbReference type="GO" id="GO:0007018">
    <property type="term" value="P:microtubule-based movement"/>
    <property type="evidence" value="ECO:0007669"/>
    <property type="project" value="InterPro"/>
</dbReference>
<evidence type="ECO:0000256" key="1">
    <source>
        <dbReference type="ARBA" id="ARBA00004245"/>
    </source>
</evidence>
<feature type="compositionally biased region" description="Polar residues" evidence="11">
    <location>
        <begin position="16"/>
        <end position="32"/>
    </location>
</feature>
<comment type="subcellular location">
    <subcellularLocation>
        <location evidence="1">Cytoplasm</location>
        <location evidence="1">Cytoskeleton</location>
    </subcellularLocation>
</comment>
<dbReference type="GO" id="GO:0005524">
    <property type="term" value="F:ATP binding"/>
    <property type="evidence" value="ECO:0007669"/>
    <property type="project" value="UniProtKB-KW"/>
</dbReference>
<dbReference type="HOGENOM" id="CLU_021937_1_0_1"/>
<protein>
    <recommendedName>
        <fullName evidence="14">Dynein light intermediate chain</fullName>
    </recommendedName>
</protein>
<dbReference type="InterPro" id="IPR008467">
    <property type="entry name" value="Dynein1_light_intermed_chain"/>
</dbReference>